<dbReference type="SUPFAM" id="SSF46689">
    <property type="entry name" value="Homeodomain-like"/>
    <property type="match status" value="2"/>
</dbReference>
<evidence type="ECO:0000256" key="2">
    <source>
        <dbReference type="ARBA" id="ARBA00023125"/>
    </source>
</evidence>
<evidence type="ECO:0000313" key="6">
    <source>
        <dbReference type="EMBL" id="RAL22511.1"/>
    </source>
</evidence>
<dbReference type="InterPro" id="IPR003313">
    <property type="entry name" value="AraC-bd"/>
</dbReference>
<evidence type="ECO:0000259" key="5">
    <source>
        <dbReference type="PROSITE" id="PS01124"/>
    </source>
</evidence>
<dbReference type="AlphaFoldDB" id="A0A364K2F1"/>
<dbReference type="SUPFAM" id="SSF51215">
    <property type="entry name" value="Regulatory protein AraC"/>
    <property type="match status" value="1"/>
</dbReference>
<dbReference type="InterPro" id="IPR020449">
    <property type="entry name" value="Tscrpt_reg_AraC-type_HTH"/>
</dbReference>
<evidence type="ECO:0000256" key="3">
    <source>
        <dbReference type="ARBA" id="ARBA00023159"/>
    </source>
</evidence>
<protein>
    <submittedName>
        <fullName evidence="6">AraC family transcriptional regulator</fullName>
    </submittedName>
</protein>
<dbReference type="PANTHER" id="PTHR46796:SF2">
    <property type="entry name" value="TRANSCRIPTIONAL REGULATORY PROTEIN"/>
    <property type="match status" value="1"/>
</dbReference>
<dbReference type="PRINTS" id="PR00032">
    <property type="entry name" value="HTHARAC"/>
</dbReference>
<dbReference type="InterPro" id="IPR018062">
    <property type="entry name" value="HTH_AraC-typ_CS"/>
</dbReference>
<dbReference type="Pfam" id="PF12833">
    <property type="entry name" value="HTH_18"/>
    <property type="match status" value="1"/>
</dbReference>
<dbReference type="PANTHER" id="PTHR46796">
    <property type="entry name" value="HTH-TYPE TRANSCRIPTIONAL ACTIVATOR RHAS-RELATED"/>
    <property type="match status" value="1"/>
</dbReference>
<keyword evidence="2" id="KW-0238">DNA-binding</keyword>
<name>A0A364K2F1_9BACL</name>
<gene>
    <name evidence="6" type="ORF">DL897_13935</name>
</gene>
<dbReference type="PROSITE" id="PS00041">
    <property type="entry name" value="HTH_ARAC_FAMILY_1"/>
    <property type="match status" value="1"/>
</dbReference>
<reference evidence="6 7" key="1">
    <citation type="submission" date="2018-06" db="EMBL/GenBank/DDBJ databases">
        <title>Thermoflavimicrobium daqus sp. nov., a thermophilic microbe isolated from Moutai-flavour Daqu.</title>
        <authorList>
            <person name="Wang X."/>
            <person name="Zhou H."/>
        </authorList>
    </citation>
    <scope>NUCLEOTIDE SEQUENCE [LARGE SCALE GENOMIC DNA]</scope>
    <source>
        <strain evidence="6 7">FBKL4.011</strain>
    </source>
</reference>
<sequence length="285" mass="33660">MGIIEKANQEAVKFWKLKELDSLECLRATYITHTFAKHAHEEFAIGVIEKGVEGFAYRGETHYGVPRSLIIVHPGEVHTGYSATEQGWTYRMIYPSIKLITRVIQRITKMDPNHLYFPDAVIQDSDLVSLFLRMHYSLEVATSSLEQEFYFLEFMIRLMKNYAKVKLPDTTIYTDQRRAKWIREYIDAHFAEKLTLKKLAQIFHVSEFHLIRLFKREMQIPPHLYLNMVRINKAKHYLLSDLSIAQIATMTGYYDQSHFTKQFKKILGITPNQYRQAIYKRELQN</sequence>
<evidence type="ECO:0000256" key="4">
    <source>
        <dbReference type="ARBA" id="ARBA00023163"/>
    </source>
</evidence>
<dbReference type="InterPro" id="IPR050204">
    <property type="entry name" value="AraC_XylS_family_regulators"/>
</dbReference>
<evidence type="ECO:0000313" key="7">
    <source>
        <dbReference type="Proteomes" id="UP000251213"/>
    </source>
</evidence>
<evidence type="ECO:0000256" key="1">
    <source>
        <dbReference type="ARBA" id="ARBA00023015"/>
    </source>
</evidence>
<reference evidence="6 7" key="2">
    <citation type="submission" date="2018-06" db="EMBL/GenBank/DDBJ databases">
        <authorList>
            <person name="Zhirakovskaya E."/>
        </authorList>
    </citation>
    <scope>NUCLEOTIDE SEQUENCE [LARGE SCALE GENOMIC DNA]</scope>
    <source>
        <strain evidence="6 7">FBKL4.011</strain>
    </source>
</reference>
<keyword evidence="7" id="KW-1185">Reference proteome</keyword>
<dbReference type="RefSeq" id="WP_113659754.1">
    <property type="nucleotide sequence ID" value="NZ_KZ845671.1"/>
</dbReference>
<dbReference type="InterPro" id="IPR018060">
    <property type="entry name" value="HTH_AraC"/>
</dbReference>
<comment type="caution">
    <text evidence="6">The sequence shown here is derived from an EMBL/GenBank/DDBJ whole genome shotgun (WGS) entry which is preliminary data.</text>
</comment>
<dbReference type="PROSITE" id="PS01124">
    <property type="entry name" value="HTH_ARAC_FAMILY_2"/>
    <property type="match status" value="1"/>
</dbReference>
<dbReference type="EMBL" id="QJKK01000009">
    <property type="protein sequence ID" value="RAL22511.1"/>
    <property type="molecule type" value="Genomic_DNA"/>
</dbReference>
<keyword evidence="3" id="KW-0010">Activator</keyword>
<dbReference type="GO" id="GO:0043565">
    <property type="term" value="F:sequence-specific DNA binding"/>
    <property type="evidence" value="ECO:0007669"/>
    <property type="project" value="InterPro"/>
</dbReference>
<dbReference type="InterPro" id="IPR009057">
    <property type="entry name" value="Homeodomain-like_sf"/>
</dbReference>
<proteinExistence type="predicted"/>
<dbReference type="OrthoDB" id="183331at2"/>
<dbReference type="InterPro" id="IPR037923">
    <property type="entry name" value="HTH-like"/>
</dbReference>
<dbReference type="SMART" id="SM00342">
    <property type="entry name" value="HTH_ARAC"/>
    <property type="match status" value="1"/>
</dbReference>
<dbReference type="Gene3D" id="1.10.10.60">
    <property type="entry name" value="Homeodomain-like"/>
    <property type="match status" value="2"/>
</dbReference>
<feature type="domain" description="HTH araC/xylS-type" evidence="5">
    <location>
        <begin position="180"/>
        <end position="277"/>
    </location>
</feature>
<dbReference type="GO" id="GO:0003700">
    <property type="term" value="F:DNA-binding transcription factor activity"/>
    <property type="evidence" value="ECO:0007669"/>
    <property type="project" value="InterPro"/>
</dbReference>
<keyword evidence="4" id="KW-0804">Transcription</keyword>
<keyword evidence="1" id="KW-0805">Transcription regulation</keyword>
<accession>A0A364K2F1</accession>
<dbReference type="Pfam" id="PF02311">
    <property type="entry name" value="AraC_binding"/>
    <property type="match status" value="1"/>
</dbReference>
<organism evidence="6 7">
    <name type="scientific">Thermoflavimicrobium daqui</name>
    <dbReference type="NCBI Taxonomy" id="2137476"/>
    <lineage>
        <taxon>Bacteria</taxon>
        <taxon>Bacillati</taxon>
        <taxon>Bacillota</taxon>
        <taxon>Bacilli</taxon>
        <taxon>Bacillales</taxon>
        <taxon>Thermoactinomycetaceae</taxon>
        <taxon>Thermoflavimicrobium</taxon>
    </lineage>
</organism>
<dbReference type="Proteomes" id="UP000251213">
    <property type="component" value="Unassembled WGS sequence"/>
</dbReference>